<dbReference type="AlphaFoldDB" id="A0A8E6B2Q5"/>
<feature type="region of interest" description="Disordered" evidence="2">
    <location>
        <begin position="492"/>
        <end position="511"/>
    </location>
</feature>
<accession>A0A8E6B2Q5</accession>
<evidence type="ECO:0000256" key="3">
    <source>
        <dbReference type="SAM" id="SignalP"/>
    </source>
</evidence>
<organism evidence="5 6">
    <name type="scientific">Telmatocola sphagniphila</name>
    <dbReference type="NCBI Taxonomy" id="1123043"/>
    <lineage>
        <taxon>Bacteria</taxon>
        <taxon>Pseudomonadati</taxon>
        <taxon>Planctomycetota</taxon>
        <taxon>Planctomycetia</taxon>
        <taxon>Gemmatales</taxon>
        <taxon>Gemmataceae</taxon>
    </lineage>
</organism>
<evidence type="ECO:0000256" key="2">
    <source>
        <dbReference type="SAM" id="MobiDB-lite"/>
    </source>
</evidence>
<dbReference type="GO" id="GO:0016787">
    <property type="term" value="F:hydrolase activity"/>
    <property type="evidence" value="ECO:0007669"/>
    <property type="project" value="UniProtKB-KW"/>
</dbReference>
<dbReference type="PANTHER" id="PTHR46825:SF9">
    <property type="entry name" value="BETA-LACTAMASE-RELATED DOMAIN-CONTAINING PROTEIN"/>
    <property type="match status" value="1"/>
</dbReference>
<sequence>MRVILSVMLLLVVTGHPTHAQPKKEDKPQDNIEIFLRREMQRRRIPGLQVAVVQHGKIVLLGAYGTANIEHSVPVTNKTVFPVHSITKAFTGVAIMQLVEAGKLDLSAPISKYLEELPEAWKAVSVLQLLIHTSGIPDIWDDKAKMIADDEDEAWTKVKTLPIEFAPGVKFKYNQTNYILLGKIIDKLSGEPFISFIKKKQFDVASMPLTGFGDSRDVVSGISGSYRYFRIVRGVFQPLDKPEPLFLDWPPMIRTAVGINTTAEDLANWIIGLQKGRFLKKDSLEILWRPGTLNDGKPSRSGDLVNGYALGWPIVTRSEHRAIASTGGGRAAFFLYPDDDLAIVVLTNLIGANPELFIDELAGHYVPSMHPSTGFGLPPAIKILRAELVERGFDHAQEIAKELKTKDAKFQLEEEAVNTWGYQLVDLGQAKNAVEIFKLNVHLYPQSWNTYDSLAESYEAVGDKSSAIKNFKRSLELNPKNENAIEHLKQMKGEKENQSSFPPSAPLQTKGTKDEIVKRLEQRIPQLMKEGEIQALPFLGATLGESVILG</sequence>
<keyword evidence="5" id="KW-0378">Hydrolase</keyword>
<proteinExistence type="predicted"/>
<dbReference type="SMART" id="SM00028">
    <property type="entry name" value="TPR"/>
    <property type="match status" value="1"/>
</dbReference>
<evidence type="ECO:0000313" key="6">
    <source>
        <dbReference type="Proteomes" id="UP000676194"/>
    </source>
</evidence>
<evidence type="ECO:0000256" key="1">
    <source>
        <dbReference type="PROSITE-ProRule" id="PRU00339"/>
    </source>
</evidence>
<gene>
    <name evidence="5" type="ORF">KIH39_15870</name>
</gene>
<reference evidence="5" key="1">
    <citation type="submission" date="2021-05" db="EMBL/GenBank/DDBJ databases">
        <title>Complete genome sequence of the cellulolytic planctomycete Telmatocola sphagniphila SP2T and characterization of the first cellulase from planctomycetes.</title>
        <authorList>
            <person name="Rakitin A.L."/>
            <person name="Beletsky A.V."/>
            <person name="Naumoff D.G."/>
            <person name="Kulichevskaya I.S."/>
            <person name="Mardanov A.V."/>
            <person name="Ravin N.V."/>
            <person name="Dedysh S.N."/>
        </authorList>
    </citation>
    <scope>NUCLEOTIDE SEQUENCE</scope>
    <source>
        <strain evidence="5">SP2T</strain>
    </source>
</reference>
<keyword evidence="3" id="KW-0732">Signal</keyword>
<dbReference type="InterPro" id="IPR012338">
    <property type="entry name" value="Beta-lactam/transpept-like"/>
</dbReference>
<dbReference type="SUPFAM" id="SSF48452">
    <property type="entry name" value="TPR-like"/>
    <property type="match status" value="1"/>
</dbReference>
<dbReference type="Pfam" id="PF00144">
    <property type="entry name" value="Beta-lactamase"/>
    <property type="match status" value="1"/>
</dbReference>
<name>A0A8E6B2Q5_9BACT</name>
<dbReference type="Gene3D" id="1.25.40.10">
    <property type="entry name" value="Tetratricopeptide repeat domain"/>
    <property type="match status" value="1"/>
</dbReference>
<evidence type="ECO:0000259" key="4">
    <source>
        <dbReference type="Pfam" id="PF00144"/>
    </source>
</evidence>
<feature type="domain" description="Beta-lactamase-related" evidence="4">
    <location>
        <begin position="36"/>
        <end position="355"/>
    </location>
</feature>
<dbReference type="EMBL" id="CP074694">
    <property type="protein sequence ID" value="QVL30329.1"/>
    <property type="molecule type" value="Genomic_DNA"/>
</dbReference>
<dbReference type="InterPro" id="IPR050491">
    <property type="entry name" value="AmpC-like"/>
</dbReference>
<feature type="compositionally biased region" description="Polar residues" evidence="2">
    <location>
        <begin position="498"/>
        <end position="510"/>
    </location>
</feature>
<dbReference type="KEGG" id="tsph:KIH39_15870"/>
<dbReference type="Gene3D" id="3.40.710.10">
    <property type="entry name" value="DD-peptidase/beta-lactamase superfamily"/>
    <property type="match status" value="1"/>
</dbReference>
<dbReference type="InterPro" id="IPR011990">
    <property type="entry name" value="TPR-like_helical_dom_sf"/>
</dbReference>
<keyword evidence="1" id="KW-0802">TPR repeat</keyword>
<dbReference type="Proteomes" id="UP000676194">
    <property type="component" value="Chromosome"/>
</dbReference>
<dbReference type="InterPro" id="IPR019734">
    <property type="entry name" value="TPR_rpt"/>
</dbReference>
<dbReference type="PROSITE" id="PS50005">
    <property type="entry name" value="TPR"/>
    <property type="match status" value="1"/>
</dbReference>
<dbReference type="RefSeq" id="WP_213494205.1">
    <property type="nucleotide sequence ID" value="NZ_CP074694.1"/>
</dbReference>
<feature type="signal peptide" evidence="3">
    <location>
        <begin position="1"/>
        <end position="20"/>
    </location>
</feature>
<evidence type="ECO:0000313" key="5">
    <source>
        <dbReference type="EMBL" id="QVL30329.1"/>
    </source>
</evidence>
<dbReference type="PANTHER" id="PTHR46825">
    <property type="entry name" value="D-ALANYL-D-ALANINE-CARBOXYPEPTIDASE/ENDOPEPTIDASE AMPH"/>
    <property type="match status" value="1"/>
</dbReference>
<feature type="repeat" description="TPR" evidence="1">
    <location>
        <begin position="448"/>
        <end position="481"/>
    </location>
</feature>
<keyword evidence="6" id="KW-1185">Reference proteome</keyword>
<dbReference type="SUPFAM" id="SSF56601">
    <property type="entry name" value="beta-lactamase/transpeptidase-like"/>
    <property type="match status" value="1"/>
</dbReference>
<feature type="chain" id="PRO_5034022679" evidence="3">
    <location>
        <begin position="21"/>
        <end position="550"/>
    </location>
</feature>
<protein>
    <submittedName>
        <fullName evidence="5">Class A beta-lactamase-related serine hydrolase</fullName>
    </submittedName>
</protein>
<dbReference type="InterPro" id="IPR001466">
    <property type="entry name" value="Beta-lactam-related"/>
</dbReference>